<reference evidence="2" key="1">
    <citation type="journal article" date="2023" name="Front. Plant Sci.">
        <title>Chromosomal-level genome assembly of Melastoma candidum provides insights into trichome evolution.</title>
        <authorList>
            <person name="Zhong Y."/>
            <person name="Wu W."/>
            <person name="Sun C."/>
            <person name="Zou P."/>
            <person name="Liu Y."/>
            <person name="Dai S."/>
            <person name="Zhou R."/>
        </authorList>
    </citation>
    <scope>NUCLEOTIDE SEQUENCE [LARGE SCALE GENOMIC DNA]</scope>
</reference>
<gene>
    <name evidence="1" type="ORF">MLD38_028151</name>
</gene>
<protein>
    <submittedName>
        <fullName evidence="1">Uncharacterized protein</fullName>
    </submittedName>
</protein>
<evidence type="ECO:0000313" key="2">
    <source>
        <dbReference type="Proteomes" id="UP001057402"/>
    </source>
</evidence>
<comment type="caution">
    <text evidence="1">The sequence shown here is derived from an EMBL/GenBank/DDBJ whole genome shotgun (WGS) entry which is preliminary data.</text>
</comment>
<sequence>MGFHNHAMVAALVVVISALSLAPGSAAVLPRKIKQPGNLIEQICRKTDYVNVCIASVTGNLKGKARGISILNAEIDACAEGTRAALAQVAKLSKSASKEEKQALSSCKESFGSAINSLTNAKKAIKARDIGTLDSELSAVITFVSNCNDAYGDVTGPSPLAKVDNQLIHLGSNCLAIAEQIRL</sequence>
<accession>A0ACB9N4F3</accession>
<name>A0ACB9N4F3_9MYRT</name>
<keyword evidence="2" id="KW-1185">Reference proteome</keyword>
<organism evidence="1 2">
    <name type="scientific">Melastoma candidum</name>
    <dbReference type="NCBI Taxonomy" id="119954"/>
    <lineage>
        <taxon>Eukaryota</taxon>
        <taxon>Viridiplantae</taxon>
        <taxon>Streptophyta</taxon>
        <taxon>Embryophyta</taxon>
        <taxon>Tracheophyta</taxon>
        <taxon>Spermatophyta</taxon>
        <taxon>Magnoliopsida</taxon>
        <taxon>eudicotyledons</taxon>
        <taxon>Gunneridae</taxon>
        <taxon>Pentapetalae</taxon>
        <taxon>rosids</taxon>
        <taxon>malvids</taxon>
        <taxon>Myrtales</taxon>
        <taxon>Melastomataceae</taxon>
        <taxon>Melastomatoideae</taxon>
        <taxon>Melastomateae</taxon>
        <taxon>Melastoma</taxon>
    </lineage>
</organism>
<dbReference type="Proteomes" id="UP001057402">
    <property type="component" value="Chromosome 8"/>
</dbReference>
<evidence type="ECO:0000313" key="1">
    <source>
        <dbReference type="EMBL" id="KAI4329806.1"/>
    </source>
</evidence>
<proteinExistence type="predicted"/>
<dbReference type="EMBL" id="CM042887">
    <property type="protein sequence ID" value="KAI4329806.1"/>
    <property type="molecule type" value="Genomic_DNA"/>
</dbReference>